<dbReference type="InterPro" id="IPR011990">
    <property type="entry name" value="TPR-like_helical_dom_sf"/>
</dbReference>
<organism evidence="2 3">
    <name type="scientific">Tectimicrobiota bacterium</name>
    <dbReference type="NCBI Taxonomy" id="2528274"/>
    <lineage>
        <taxon>Bacteria</taxon>
        <taxon>Pseudomonadati</taxon>
        <taxon>Nitrospinota/Tectimicrobiota group</taxon>
        <taxon>Candidatus Tectimicrobiota</taxon>
    </lineage>
</organism>
<dbReference type="SMART" id="SM00028">
    <property type="entry name" value="TPR"/>
    <property type="match status" value="6"/>
</dbReference>
<name>A0A932CM78_UNCTE</name>
<feature type="repeat" description="TPR" evidence="1">
    <location>
        <begin position="66"/>
        <end position="99"/>
    </location>
</feature>
<keyword evidence="1" id="KW-0802">TPR repeat</keyword>
<dbReference type="Gene3D" id="1.25.40.10">
    <property type="entry name" value="Tetratricopeptide repeat domain"/>
    <property type="match status" value="3"/>
</dbReference>
<dbReference type="AlphaFoldDB" id="A0A932CM78"/>
<dbReference type="PANTHER" id="PTHR10098">
    <property type="entry name" value="RAPSYN-RELATED"/>
    <property type="match status" value="1"/>
</dbReference>
<gene>
    <name evidence="2" type="ORF">HYY20_02025</name>
</gene>
<reference evidence="2" key="1">
    <citation type="submission" date="2020-07" db="EMBL/GenBank/DDBJ databases">
        <title>Huge and variable diversity of episymbiotic CPR bacteria and DPANN archaea in groundwater ecosystems.</title>
        <authorList>
            <person name="He C.Y."/>
            <person name="Keren R."/>
            <person name="Whittaker M."/>
            <person name="Farag I.F."/>
            <person name="Doudna J."/>
            <person name="Cate J.H.D."/>
            <person name="Banfield J.F."/>
        </authorList>
    </citation>
    <scope>NUCLEOTIDE SEQUENCE</scope>
    <source>
        <strain evidence="2">NC_groundwater_672_Ag_B-0.1um_62_36</strain>
    </source>
</reference>
<dbReference type="Proteomes" id="UP000769766">
    <property type="component" value="Unassembled WGS sequence"/>
</dbReference>
<evidence type="ECO:0000256" key="1">
    <source>
        <dbReference type="PROSITE-ProRule" id="PRU00339"/>
    </source>
</evidence>
<feature type="non-terminal residue" evidence="2">
    <location>
        <position position="1"/>
    </location>
</feature>
<protein>
    <submittedName>
        <fullName evidence="2">Tetratricopeptide repeat protein</fullName>
    </submittedName>
</protein>
<dbReference type="EMBL" id="JACPRF010000059">
    <property type="protein sequence ID" value="MBI2875641.1"/>
    <property type="molecule type" value="Genomic_DNA"/>
</dbReference>
<dbReference type="InterPro" id="IPR019734">
    <property type="entry name" value="TPR_rpt"/>
</dbReference>
<proteinExistence type="predicted"/>
<dbReference type="SUPFAM" id="SSF48452">
    <property type="entry name" value="TPR-like"/>
    <property type="match status" value="3"/>
</dbReference>
<evidence type="ECO:0000313" key="3">
    <source>
        <dbReference type="Proteomes" id="UP000769766"/>
    </source>
</evidence>
<sequence length="500" mass="55654">RLADHYGELAHHFAQGEEWQKAMEYSLLAGDRAASAFANLEAKGHYARALQAAGKLTPSPDLGVLASLQMKRGVVLMVLGEYDEAEATYQRALELVQRAGERRREAEVLVGLTDVYYGRHRGEPAIERNEHAFSIARELGDRGLQAVCLASRVLTRSCAWGQVVETTPDAEEALRLSQEIGDPRLLARTLVLLGLVFQWRANFDQALVYLHQGAELAERTHVGVWFSGAGFHIGHANLAKGEYEEALRWYRRLSNYASVAGDRLCIARVPNAIGGVHLELFDLDGAIRINLEADEVARKNSSWPEPRGHSLLKVGLAHLQQGEHGLAEAFFQKAWALLEEDVWMRWRWYIPLLRARGELALAEGRHEEAWSYAAQSLEMATQTDSRKHIARAQWLQGEILAASGQLEEGAQRLAESVRLAETIQTPREIWMGKASLGKVLAQMGKDKEKEAEAQFLQAAQTIEALAGKLKTPNLRQCFLGAEPVLEVYRALGHHPPQAIP</sequence>
<dbReference type="PANTHER" id="PTHR10098:SF108">
    <property type="entry name" value="TETRATRICOPEPTIDE REPEAT PROTEIN 28"/>
    <property type="match status" value="1"/>
</dbReference>
<accession>A0A932CM78</accession>
<dbReference type="Pfam" id="PF13424">
    <property type="entry name" value="TPR_12"/>
    <property type="match status" value="1"/>
</dbReference>
<comment type="caution">
    <text evidence="2">The sequence shown here is derived from an EMBL/GenBank/DDBJ whole genome shotgun (WGS) entry which is preliminary data.</text>
</comment>
<evidence type="ECO:0000313" key="2">
    <source>
        <dbReference type="EMBL" id="MBI2875641.1"/>
    </source>
</evidence>
<dbReference type="PROSITE" id="PS50005">
    <property type="entry name" value="TPR"/>
    <property type="match status" value="1"/>
</dbReference>